<comment type="caution">
    <text evidence="1">The sequence shown here is derived from an EMBL/GenBank/DDBJ whole genome shotgun (WGS) entry which is preliminary data.</text>
</comment>
<evidence type="ECO:0000313" key="2">
    <source>
        <dbReference type="Proteomes" id="UP000814033"/>
    </source>
</evidence>
<reference evidence="1" key="2">
    <citation type="journal article" date="2022" name="New Phytol.">
        <title>Evolutionary transition to the ectomycorrhizal habit in the genomes of a hyperdiverse lineage of mushroom-forming fungi.</title>
        <authorList>
            <person name="Looney B."/>
            <person name="Miyauchi S."/>
            <person name="Morin E."/>
            <person name="Drula E."/>
            <person name="Courty P.E."/>
            <person name="Kohler A."/>
            <person name="Kuo A."/>
            <person name="LaButti K."/>
            <person name="Pangilinan J."/>
            <person name="Lipzen A."/>
            <person name="Riley R."/>
            <person name="Andreopoulos W."/>
            <person name="He G."/>
            <person name="Johnson J."/>
            <person name="Nolan M."/>
            <person name="Tritt A."/>
            <person name="Barry K.W."/>
            <person name="Grigoriev I.V."/>
            <person name="Nagy L.G."/>
            <person name="Hibbett D."/>
            <person name="Henrissat B."/>
            <person name="Matheny P.B."/>
            <person name="Labbe J."/>
            <person name="Martin F.M."/>
        </authorList>
    </citation>
    <scope>NUCLEOTIDE SEQUENCE</scope>
    <source>
        <strain evidence="1">FP105234-sp</strain>
    </source>
</reference>
<keyword evidence="2" id="KW-1185">Reference proteome</keyword>
<dbReference type="Proteomes" id="UP000814033">
    <property type="component" value="Unassembled WGS sequence"/>
</dbReference>
<name>A0ACB8R598_9AGAM</name>
<organism evidence="1 2">
    <name type="scientific">Auriscalpium vulgare</name>
    <dbReference type="NCBI Taxonomy" id="40419"/>
    <lineage>
        <taxon>Eukaryota</taxon>
        <taxon>Fungi</taxon>
        <taxon>Dikarya</taxon>
        <taxon>Basidiomycota</taxon>
        <taxon>Agaricomycotina</taxon>
        <taxon>Agaricomycetes</taxon>
        <taxon>Russulales</taxon>
        <taxon>Auriscalpiaceae</taxon>
        <taxon>Auriscalpium</taxon>
    </lineage>
</organism>
<protein>
    <submittedName>
        <fullName evidence="1">Uncharacterized protein</fullName>
    </submittedName>
</protein>
<reference evidence="1" key="1">
    <citation type="submission" date="2021-02" db="EMBL/GenBank/DDBJ databases">
        <authorList>
            <consortium name="DOE Joint Genome Institute"/>
            <person name="Ahrendt S."/>
            <person name="Looney B.P."/>
            <person name="Miyauchi S."/>
            <person name="Morin E."/>
            <person name="Drula E."/>
            <person name="Courty P.E."/>
            <person name="Chicoki N."/>
            <person name="Fauchery L."/>
            <person name="Kohler A."/>
            <person name="Kuo A."/>
            <person name="Labutti K."/>
            <person name="Pangilinan J."/>
            <person name="Lipzen A."/>
            <person name="Riley R."/>
            <person name="Andreopoulos W."/>
            <person name="He G."/>
            <person name="Johnson J."/>
            <person name="Barry K.W."/>
            <person name="Grigoriev I.V."/>
            <person name="Nagy L."/>
            <person name="Hibbett D."/>
            <person name="Henrissat B."/>
            <person name="Matheny P.B."/>
            <person name="Labbe J."/>
            <person name="Martin F."/>
        </authorList>
    </citation>
    <scope>NUCLEOTIDE SEQUENCE</scope>
    <source>
        <strain evidence="1">FP105234-sp</strain>
    </source>
</reference>
<dbReference type="EMBL" id="MU276324">
    <property type="protein sequence ID" value="KAI0039294.1"/>
    <property type="molecule type" value="Genomic_DNA"/>
</dbReference>
<sequence>MSAENGPVGALDFPPNAQNTVHHTGNGRRYQFYSVCTGSQSGVFWDWLLTLRLVTGYPSAQYKGYRTFQDASAAYQAGMDAHPNPPPEHPASLVFHFPQPVADAAPTDDQGPVNPPANPPAPTVSVPTPVAAPTPAASSVPADGRPTGSEADIY</sequence>
<proteinExistence type="predicted"/>
<evidence type="ECO:0000313" key="1">
    <source>
        <dbReference type="EMBL" id="KAI0039294.1"/>
    </source>
</evidence>
<gene>
    <name evidence="1" type="ORF">FA95DRAFT_1612677</name>
</gene>
<accession>A0ACB8R598</accession>